<dbReference type="AlphaFoldDB" id="A0A7W1WX32"/>
<feature type="compositionally biased region" description="Basic and acidic residues" evidence="2">
    <location>
        <begin position="119"/>
        <end position="130"/>
    </location>
</feature>
<feature type="domain" description="SWIM-type" evidence="3">
    <location>
        <begin position="51"/>
        <end position="84"/>
    </location>
</feature>
<proteinExistence type="predicted"/>
<keyword evidence="1" id="KW-0863">Zinc-finger</keyword>
<comment type="caution">
    <text evidence="4">The sequence shown here is derived from an EMBL/GenBank/DDBJ whole genome shotgun (WGS) entry which is preliminary data.</text>
</comment>
<dbReference type="PROSITE" id="PS50966">
    <property type="entry name" value="ZF_SWIM"/>
    <property type="match status" value="1"/>
</dbReference>
<dbReference type="Proteomes" id="UP000538931">
    <property type="component" value="Unassembled WGS sequence"/>
</dbReference>
<evidence type="ECO:0000259" key="3">
    <source>
        <dbReference type="PROSITE" id="PS50966"/>
    </source>
</evidence>
<sequence>MSKLTRDQAESFAPDSGTLSRGRKIAKPSAYKDIGADDRAIWGTALGSSDYFSLVDLSGPAFRCSCPVKKLPCKHIMGLMLLIADDPSVVTSEQRPEPLSEWLSKRDSAAKAKQSRASGEVKDPEAQAKRAAKREANVDQGINELRFFLEDILAVGLAESGKRTHDVWDNMRRRLIDAQAGGLANRIEKLRQEVAQGADTTEQALAEIAQLNLLCAAWQNRQSLTDAEQAHLRQLIGWPRSQQPQPDACLDWVVLSNERRLEAGLHSQRVWLLDPAQQRFACLLHFASVAAGASLPGGYRPGRRLSGQLRFDSAWSPLRAELEATNLLTEPTLASPDMFTQAASDNLLTAMQSVQTQRAHNPFAEQWPLMVSGVRLVALAGELALADHHDNIMALDAAFEAQLELMRLAGPEPCTLFMSTRDGRSLLPLSGLFGSSWHNLATAETGD</sequence>
<dbReference type="Pfam" id="PF04434">
    <property type="entry name" value="SWIM"/>
    <property type="match status" value="1"/>
</dbReference>
<accession>A0A7W1WX32</accession>
<organism evidence="4 5">
    <name type="scientific">Marinobacterium marinum</name>
    <dbReference type="NCBI Taxonomy" id="2756129"/>
    <lineage>
        <taxon>Bacteria</taxon>
        <taxon>Pseudomonadati</taxon>
        <taxon>Pseudomonadota</taxon>
        <taxon>Gammaproteobacteria</taxon>
        <taxon>Oceanospirillales</taxon>
        <taxon>Oceanospirillaceae</taxon>
        <taxon>Marinobacterium</taxon>
    </lineage>
</organism>
<keyword evidence="1" id="KW-0479">Metal-binding</keyword>
<keyword evidence="5" id="KW-1185">Reference proteome</keyword>
<evidence type="ECO:0000313" key="4">
    <source>
        <dbReference type="EMBL" id="MBA4501797.1"/>
    </source>
</evidence>
<dbReference type="GO" id="GO:0008270">
    <property type="term" value="F:zinc ion binding"/>
    <property type="evidence" value="ECO:0007669"/>
    <property type="project" value="UniProtKB-KW"/>
</dbReference>
<reference evidence="4 5" key="1">
    <citation type="submission" date="2020-07" db="EMBL/GenBank/DDBJ databases">
        <title>Bacterium isolated from marien macroalgae.</title>
        <authorList>
            <person name="Zhu K."/>
            <person name="Lu D."/>
            <person name="Du Z."/>
        </authorList>
    </citation>
    <scope>NUCLEOTIDE SEQUENCE [LARGE SCALE GENOMIC DNA]</scope>
    <source>
        <strain evidence="4 5">3-1745</strain>
    </source>
</reference>
<keyword evidence="1" id="KW-0862">Zinc</keyword>
<dbReference type="EMBL" id="JACEMT010000041">
    <property type="protein sequence ID" value="MBA4501797.1"/>
    <property type="molecule type" value="Genomic_DNA"/>
</dbReference>
<gene>
    <name evidence="4" type="ORF">H1S06_05400</name>
</gene>
<feature type="region of interest" description="Disordered" evidence="2">
    <location>
        <begin position="1"/>
        <end position="24"/>
    </location>
</feature>
<feature type="region of interest" description="Disordered" evidence="2">
    <location>
        <begin position="94"/>
        <end position="130"/>
    </location>
</feature>
<evidence type="ECO:0000313" key="5">
    <source>
        <dbReference type="Proteomes" id="UP000538931"/>
    </source>
</evidence>
<dbReference type="InterPro" id="IPR007527">
    <property type="entry name" value="Znf_SWIM"/>
</dbReference>
<name>A0A7W1WX32_9GAMM</name>
<dbReference type="RefSeq" id="WP_181738010.1">
    <property type="nucleotide sequence ID" value="NZ_JACEMT010000041.1"/>
</dbReference>
<protein>
    <submittedName>
        <fullName evidence="4">SWIM zinc finger family protein</fullName>
    </submittedName>
</protein>
<evidence type="ECO:0000256" key="1">
    <source>
        <dbReference type="PROSITE-ProRule" id="PRU00325"/>
    </source>
</evidence>
<feature type="compositionally biased region" description="Basic and acidic residues" evidence="2">
    <location>
        <begin position="94"/>
        <end position="110"/>
    </location>
</feature>
<evidence type="ECO:0000256" key="2">
    <source>
        <dbReference type="SAM" id="MobiDB-lite"/>
    </source>
</evidence>